<dbReference type="InterPro" id="IPR058163">
    <property type="entry name" value="LysR-type_TF_proteobact-type"/>
</dbReference>
<evidence type="ECO:0000259" key="5">
    <source>
        <dbReference type="PROSITE" id="PS50931"/>
    </source>
</evidence>
<comment type="similarity">
    <text evidence="1">Belongs to the LysR transcriptional regulatory family.</text>
</comment>
<evidence type="ECO:0000256" key="2">
    <source>
        <dbReference type="ARBA" id="ARBA00023015"/>
    </source>
</evidence>
<dbReference type="EMBL" id="CP072133">
    <property type="protein sequence ID" value="QTH70203.1"/>
    <property type="molecule type" value="Genomic_DNA"/>
</dbReference>
<name>A0A975DE97_9GAMM</name>
<reference evidence="6" key="1">
    <citation type="submission" date="2021-03" db="EMBL/GenBank/DDBJ databases">
        <title>Complete Genome of Pseudoalteromonas xiamenensis STKMTI.2, a new potential marine bacterium producing anti-Vibrio compounds.</title>
        <authorList>
            <person name="Handayani D.P."/>
            <person name="Isnansetyo A."/>
            <person name="Istiqomah I."/>
            <person name="Jumina J."/>
        </authorList>
    </citation>
    <scope>NUCLEOTIDE SEQUENCE</scope>
    <source>
        <strain evidence="6">STKMTI.2</strain>
    </source>
</reference>
<dbReference type="InterPro" id="IPR036390">
    <property type="entry name" value="WH_DNA-bd_sf"/>
</dbReference>
<dbReference type="SUPFAM" id="SSF53850">
    <property type="entry name" value="Periplasmic binding protein-like II"/>
    <property type="match status" value="1"/>
</dbReference>
<dbReference type="InterPro" id="IPR005119">
    <property type="entry name" value="LysR_subst-bd"/>
</dbReference>
<organism evidence="6 7">
    <name type="scientific">Pseudoalteromonas xiamenensis</name>
    <dbReference type="NCBI Taxonomy" id="882626"/>
    <lineage>
        <taxon>Bacteria</taxon>
        <taxon>Pseudomonadati</taxon>
        <taxon>Pseudomonadota</taxon>
        <taxon>Gammaproteobacteria</taxon>
        <taxon>Alteromonadales</taxon>
        <taxon>Pseudoalteromonadaceae</taxon>
        <taxon>Pseudoalteromonas</taxon>
    </lineage>
</organism>
<evidence type="ECO:0000313" key="6">
    <source>
        <dbReference type="EMBL" id="QTH70203.1"/>
    </source>
</evidence>
<dbReference type="AlphaFoldDB" id="A0A975DE97"/>
<keyword evidence="2" id="KW-0805">Transcription regulation</keyword>
<evidence type="ECO:0000256" key="4">
    <source>
        <dbReference type="ARBA" id="ARBA00023163"/>
    </source>
</evidence>
<dbReference type="PANTHER" id="PTHR30537:SF5">
    <property type="entry name" value="HTH-TYPE TRANSCRIPTIONAL ACTIVATOR TTDR-RELATED"/>
    <property type="match status" value="1"/>
</dbReference>
<protein>
    <submittedName>
        <fullName evidence="6">LysR family transcriptional regulator</fullName>
    </submittedName>
</protein>
<dbReference type="InterPro" id="IPR000847">
    <property type="entry name" value="LysR_HTH_N"/>
</dbReference>
<evidence type="ECO:0000256" key="1">
    <source>
        <dbReference type="ARBA" id="ARBA00009437"/>
    </source>
</evidence>
<dbReference type="Pfam" id="PF00126">
    <property type="entry name" value="HTH_1"/>
    <property type="match status" value="1"/>
</dbReference>
<evidence type="ECO:0000313" key="7">
    <source>
        <dbReference type="Proteomes" id="UP000664904"/>
    </source>
</evidence>
<dbReference type="CDD" id="cd08422">
    <property type="entry name" value="PBP2_CrgA_like"/>
    <property type="match status" value="1"/>
</dbReference>
<keyword evidence="4" id="KW-0804">Transcription</keyword>
<sequence>MWQDIEIFLAIVEHGTLSRAAEALDCSTSFISRHLKQMESRLGTALFQRSTRNVKLTAAGAEYAKRLKAISLELQNATALLQGAQQEIKGPIRITGAGDFVSNQVSPVLALFAKAHPEVSIELDFNNRNVDLIEEGFDLAIRFGRLQDSSLIARKLSDRVMTLVATPEYIASHPQLNHPDDLLEHECLVAINPKWRFVENNEPFEVKVAGRWRSNHPQAILHACLNSVGIAHLAQDIAGSYVANGQLHYLLEEYQIKDNASWLVYPRKDFMPYRVKCLIDFLLAHFNPS</sequence>
<keyword evidence="7" id="KW-1185">Reference proteome</keyword>
<dbReference type="GO" id="GO:0006351">
    <property type="term" value="P:DNA-templated transcription"/>
    <property type="evidence" value="ECO:0007669"/>
    <property type="project" value="TreeGrafter"/>
</dbReference>
<keyword evidence="3" id="KW-0238">DNA-binding</keyword>
<dbReference type="PROSITE" id="PS50931">
    <property type="entry name" value="HTH_LYSR"/>
    <property type="match status" value="1"/>
</dbReference>
<dbReference type="FunFam" id="1.10.10.10:FF:000001">
    <property type="entry name" value="LysR family transcriptional regulator"/>
    <property type="match status" value="1"/>
</dbReference>
<evidence type="ECO:0000256" key="3">
    <source>
        <dbReference type="ARBA" id="ARBA00023125"/>
    </source>
</evidence>
<dbReference type="Gene3D" id="1.10.10.10">
    <property type="entry name" value="Winged helix-like DNA-binding domain superfamily/Winged helix DNA-binding domain"/>
    <property type="match status" value="1"/>
</dbReference>
<dbReference type="GO" id="GO:0043565">
    <property type="term" value="F:sequence-specific DNA binding"/>
    <property type="evidence" value="ECO:0007669"/>
    <property type="project" value="TreeGrafter"/>
</dbReference>
<dbReference type="RefSeq" id="WP_208841799.1">
    <property type="nucleotide sequence ID" value="NZ_CP072133.1"/>
</dbReference>
<accession>A0A975DE97</accession>
<proteinExistence type="inferred from homology"/>
<dbReference type="PANTHER" id="PTHR30537">
    <property type="entry name" value="HTH-TYPE TRANSCRIPTIONAL REGULATOR"/>
    <property type="match status" value="1"/>
</dbReference>
<feature type="domain" description="HTH lysR-type" evidence="5">
    <location>
        <begin position="1"/>
        <end position="57"/>
    </location>
</feature>
<dbReference type="Proteomes" id="UP000664904">
    <property type="component" value="Chromosome"/>
</dbReference>
<dbReference type="Pfam" id="PF03466">
    <property type="entry name" value="LysR_substrate"/>
    <property type="match status" value="1"/>
</dbReference>
<dbReference type="KEGG" id="pxi:J5O05_09090"/>
<dbReference type="SUPFAM" id="SSF46785">
    <property type="entry name" value="Winged helix' DNA-binding domain"/>
    <property type="match status" value="1"/>
</dbReference>
<dbReference type="Gene3D" id="3.40.190.290">
    <property type="match status" value="1"/>
</dbReference>
<gene>
    <name evidence="6" type="ORF">J5O05_09090</name>
</gene>
<dbReference type="InterPro" id="IPR036388">
    <property type="entry name" value="WH-like_DNA-bd_sf"/>
</dbReference>
<dbReference type="GO" id="GO:0003700">
    <property type="term" value="F:DNA-binding transcription factor activity"/>
    <property type="evidence" value="ECO:0007669"/>
    <property type="project" value="InterPro"/>
</dbReference>